<gene>
    <name evidence="2" type="ORF">PACLA_8A074973</name>
</gene>
<evidence type="ECO:0000313" key="3">
    <source>
        <dbReference type="Proteomes" id="UP001152795"/>
    </source>
</evidence>
<dbReference type="Proteomes" id="UP001152795">
    <property type="component" value="Unassembled WGS sequence"/>
</dbReference>
<feature type="region of interest" description="Disordered" evidence="1">
    <location>
        <begin position="67"/>
        <end position="92"/>
    </location>
</feature>
<protein>
    <submittedName>
        <fullName evidence="2">Uncharacterized protein</fullName>
    </submittedName>
</protein>
<feature type="region of interest" description="Disordered" evidence="1">
    <location>
        <begin position="1"/>
        <end position="28"/>
    </location>
</feature>
<name>A0A6S7FXC2_PARCT</name>
<sequence length="92" mass="10543">MCDASEKTETSDEQPDEQPAEKEADTSNVIICHRHKWSSEEKELLKQLFATQIKTKKDKVRSFFKLDSTESESSLPPQEEEESAEEKVKVLA</sequence>
<comment type="caution">
    <text evidence="2">The sequence shown here is derived from an EMBL/GenBank/DDBJ whole genome shotgun (WGS) entry which is preliminary data.</text>
</comment>
<feature type="compositionally biased region" description="Basic and acidic residues" evidence="1">
    <location>
        <begin position="1"/>
        <end position="10"/>
    </location>
</feature>
<organism evidence="2 3">
    <name type="scientific">Paramuricea clavata</name>
    <name type="common">Red gorgonian</name>
    <name type="synonym">Violescent sea-whip</name>
    <dbReference type="NCBI Taxonomy" id="317549"/>
    <lineage>
        <taxon>Eukaryota</taxon>
        <taxon>Metazoa</taxon>
        <taxon>Cnidaria</taxon>
        <taxon>Anthozoa</taxon>
        <taxon>Octocorallia</taxon>
        <taxon>Malacalcyonacea</taxon>
        <taxon>Plexauridae</taxon>
        <taxon>Paramuricea</taxon>
    </lineage>
</organism>
<dbReference type="AlphaFoldDB" id="A0A6S7FXC2"/>
<accession>A0A6S7FXC2</accession>
<proteinExistence type="predicted"/>
<evidence type="ECO:0000313" key="2">
    <source>
        <dbReference type="EMBL" id="CAB3980692.1"/>
    </source>
</evidence>
<keyword evidence="3" id="KW-1185">Reference proteome</keyword>
<dbReference type="EMBL" id="CACRXK020000314">
    <property type="protein sequence ID" value="CAB3980692.1"/>
    <property type="molecule type" value="Genomic_DNA"/>
</dbReference>
<evidence type="ECO:0000256" key="1">
    <source>
        <dbReference type="SAM" id="MobiDB-lite"/>
    </source>
</evidence>
<reference evidence="2" key="1">
    <citation type="submission" date="2020-04" db="EMBL/GenBank/DDBJ databases">
        <authorList>
            <person name="Alioto T."/>
            <person name="Alioto T."/>
            <person name="Gomez Garrido J."/>
        </authorList>
    </citation>
    <scope>NUCLEOTIDE SEQUENCE</scope>
    <source>
        <strain evidence="2">A484AB</strain>
    </source>
</reference>